<name>A0AAE1JBN8_9HYPO</name>
<dbReference type="GeneID" id="87918597"/>
<protein>
    <submittedName>
        <fullName evidence="1">Uncharacterized protein</fullName>
    </submittedName>
</protein>
<accession>A0AAE1JBN8</accession>
<comment type="caution">
    <text evidence="1">The sequence shown here is derived from an EMBL/GenBank/DDBJ whole genome shotgun (WGS) entry which is preliminary data.</text>
</comment>
<organism evidence="1 2">
    <name type="scientific">Trichoderma aggressivum f. europaeum</name>
    <dbReference type="NCBI Taxonomy" id="173218"/>
    <lineage>
        <taxon>Eukaryota</taxon>
        <taxon>Fungi</taxon>
        <taxon>Dikarya</taxon>
        <taxon>Ascomycota</taxon>
        <taxon>Pezizomycotina</taxon>
        <taxon>Sordariomycetes</taxon>
        <taxon>Hypocreomycetidae</taxon>
        <taxon>Hypocreales</taxon>
        <taxon>Hypocreaceae</taxon>
        <taxon>Trichoderma</taxon>
    </lineage>
</organism>
<proteinExistence type="predicted"/>
<dbReference type="EMBL" id="JAWRVG010000013">
    <property type="protein sequence ID" value="KAK4076700.1"/>
    <property type="molecule type" value="Genomic_DNA"/>
</dbReference>
<sequence length="363" mass="40951">MSGLSRLESLPQELISHICRKVIGHLNDHIGDLVRIRGDTQYDTPSLASLCRTSTRLRDIATPVLYSRFTTLRGAETAMRFLATISLRPDLAQYVEKLDLCQGTSMEEIISQRLFETTRVDGNMTMAEWLILSRAAAYLGLDYIYPPIDLGEFATIVQLILAYTPSVKSVHIATMLSGTVYDKWGYTILQSLADQRPRRVSLAHLRYLYLEHVKDMNFGGSFCLQYFAAIFELAPSIETLHMNPCSGINLLEQVARPRISLANVTTLSLNQGDTPTNAVRWMVGDCAQLQHFRYFGSEFPAMDGVTPREIIQILQLHKDNLISLSILLKARTWSEFNLSTCMPLFADGEQIVSLKDFSKLEVF</sequence>
<keyword evidence="2" id="KW-1185">Reference proteome</keyword>
<dbReference type="AlphaFoldDB" id="A0AAE1JBN8"/>
<evidence type="ECO:0000313" key="1">
    <source>
        <dbReference type="EMBL" id="KAK4076700.1"/>
    </source>
</evidence>
<reference evidence="1" key="1">
    <citation type="submission" date="2023-11" db="EMBL/GenBank/DDBJ databases">
        <title>The genome sequences of three competitors of mushroom-forming fungi.</title>
        <authorList>
            <person name="Beijen E."/>
            <person name="Ohm R.A."/>
        </authorList>
    </citation>
    <scope>NUCLEOTIDE SEQUENCE</scope>
    <source>
        <strain evidence="1">CBS 100526</strain>
    </source>
</reference>
<evidence type="ECO:0000313" key="2">
    <source>
        <dbReference type="Proteomes" id="UP001273209"/>
    </source>
</evidence>
<dbReference type="Proteomes" id="UP001273209">
    <property type="component" value="Unassembled WGS sequence"/>
</dbReference>
<dbReference type="RefSeq" id="XP_062756810.1">
    <property type="nucleotide sequence ID" value="XM_062898692.1"/>
</dbReference>
<gene>
    <name evidence="1" type="ORF">Triagg1_4303</name>
</gene>